<protein>
    <submittedName>
        <fullName evidence="1">Putative secreted protein</fullName>
    </submittedName>
</protein>
<accession>A0A2M4DHL4</accession>
<organism evidence="1">
    <name type="scientific">Anopheles darlingi</name>
    <name type="common">Mosquito</name>
    <dbReference type="NCBI Taxonomy" id="43151"/>
    <lineage>
        <taxon>Eukaryota</taxon>
        <taxon>Metazoa</taxon>
        <taxon>Ecdysozoa</taxon>
        <taxon>Arthropoda</taxon>
        <taxon>Hexapoda</taxon>
        <taxon>Insecta</taxon>
        <taxon>Pterygota</taxon>
        <taxon>Neoptera</taxon>
        <taxon>Endopterygota</taxon>
        <taxon>Diptera</taxon>
        <taxon>Nematocera</taxon>
        <taxon>Culicoidea</taxon>
        <taxon>Culicidae</taxon>
        <taxon>Anophelinae</taxon>
        <taxon>Anopheles</taxon>
    </lineage>
</organism>
<dbReference type="AlphaFoldDB" id="A0A2M4DHL4"/>
<evidence type="ECO:0000313" key="1">
    <source>
        <dbReference type="EMBL" id="MBW76648.1"/>
    </source>
</evidence>
<proteinExistence type="predicted"/>
<dbReference type="EMBL" id="GGFL01012470">
    <property type="protein sequence ID" value="MBW76648.1"/>
    <property type="molecule type" value="Transcribed_RNA"/>
</dbReference>
<sequence length="73" mass="8170">MMRHQELLLLLLLLMQLLMMILTLSSWSYCRHFRLSLPAICSAVLPSPGLMTGSVDLVPEPMLLRLCCSVVAV</sequence>
<name>A0A2M4DHL4_ANODA</name>
<reference evidence="1" key="1">
    <citation type="submission" date="2018-01" db="EMBL/GenBank/DDBJ databases">
        <title>An insight into the sialome of Amazonian anophelines.</title>
        <authorList>
            <person name="Ribeiro J.M."/>
            <person name="Scarpassa V."/>
            <person name="Calvo E."/>
        </authorList>
    </citation>
    <scope>NUCLEOTIDE SEQUENCE</scope>
</reference>